<feature type="domain" description="Secretion system C-terminal sorting" evidence="1">
    <location>
        <begin position="147"/>
        <end position="223"/>
    </location>
</feature>
<dbReference type="eggNOG" id="ENOG502ZJQP">
    <property type="taxonomic scope" value="Bacteria"/>
</dbReference>
<dbReference type="Pfam" id="PF18962">
    <property type="entry name" value="Por_Secre_tail"/>
    <property type="match status" value="1"/>
</dbReference>
<dbReference type="KEGG" id="fli:Fleli_0974"/>
<dbReference type="STRING" id="880071.Fleli_0974"/>
<dbReference type="NCBIfam" id="TIGR04183">
    <property type="entry name" value="Por_Secre_tail"/>
    <property type="match status" value="1"/>
</dbReference>
<evidence type="ECO:0000313" key="2">
    <source>
        <dbReference type="EMBL" id="AFM03423.1"/>
    </source>
</evidence>
<reference evidence="3" key="1">
    <citation type="submission" date="2012-06" db="EMBL/GenBank/DDBJ databases">
        <title>The complete genome of Flexibacter litoralis DSM 6794.</title>
        <authorList>
            <person name="Lucas S."/>
            <person name="Copeland A."/>
            <person name="Lapidus A."/>
            <person name="Glavina del Rio T."/>
            <person name="Dalin E."/>
            <person name="Tice H."/>
            <person name="Bruce D."/>
            <person name="Goodwin L."/>
            <person name="Pitluck S."/>
            <person name="Peters L."/>
            <person name="Ovchinnikova G."/>
            <person name="Lu M."/>
            <person name="Kyrpides N."/>
            <person name="Mavromatis K."/>
            <person name="Ivanova N."/>
            <person name="Brettin T."/>
            <person name="Detter J.C."/>
            <person name="Han C."/>
            <person name="Larimer F."/>
            <person name="Land M."/>
            <person name="Hauser L."/>
            <person name="Markowitz V."/>
            <person name="Cheng J.-F."/>
            <person name="Hugenholtz P."/>
            <person name="Woyke T."/>
            <person name="Wu D."/>
            <person name="Spring S."/>
            <person name="Lang E."/>
            <person name="Kopitz M."/>
            <person name="Brambilla E."/>
            <person name="Klenk H.-P."/>
            <person name="Eisen J.A."/>
        </authorList>
    </citation>
    <scope>NUCLEOTIDE SEQUENCE [LARGE SCALE GENOMIC DNA]</scope>
    <source>
        <strain evidence="3">ATCC 23117 / DSM 6794 / NBRC 15988 / NCIMB 1366 / Sio-4</strain>
    </source>
</reference>
<dbReference type="HOGENOM" id="CLU_1218315_0_0_10"/>
<protein>
    <recommendedName>
        <fullName evidence="1">Secretion system C-terminal sorting domain-containing protein</fullName>
    </recommendedName>
</protein>
<dbReference type="Proteomes" id="UP000006054">
    <property type="component" value="Chromosome"/>
</dbReference>
<dbReference type="RefSeq" id="WP_014796881.1">
    <property type="nucleotide sequence ID" value="NC_018018.1"/>
</dbReference>
<proteinExistence type="predicted"/>
<evidence type="ECO:0000313" key="3">
    <source>
        <dbReference type="Proteomes" id="UP000006054"/>
    </source>
</evidence>
<name>I4AHI8_BERLS</name>
<gene>
    <name evidence="2" type="ordered locus">Fleli_0974</name>
</gene>
<dbReference type="OrthoDB" id="905690at2"/>
<keyword evidence="3" id="KW-1185">Reference proteome</keyword>
<organism evidence="2 3">
    <name type="scientific">Bernardetia litoralis (strain ATCC 23117 / DSM 6794 / NBRC 15988 / NCIMB 1366 / Fx l1 / Sio-4)</name>
    <name type="common">Flexibacter litoralis</name>
    <dbReference type="NCBI Taxonomy" id="880071"/>
    <lineage>
        <taxon>Bacteria</taxon>
        <taxon>Pseudomonadati</taxon>
        <taxon>Bacteroidota</taxon>
        <taxon>Cytophagia</taxon>
        <taxon>Cytophagales</taxon>
        <taxon>Bernardetiaceae</taxon>
        <taxon>Bernardetia</taxon>
    </lineage>
</organism>
<sequence>MYYGTTKCKYRLCRPNKCSILWYQSKPSSSRSFKRLDLFRKSNIECAYSESSENCGAICKTYYYEVDNYITINLLGEIVPVSLDWEWEQVTNNFAFYTDENRVFLQPNQTGFIAMRVRARNDCGWSNWMLIQIYVEDCGNNRNNFEVYPNPTTYNLNIRPIENSTLPSSILATKVRLYDMLGQLKKEITLDREMNGTILVNDLQNGLYILKVYYNEKIETHQIQIGN</sequence>
<accession>I4AHI8</accession>
<evidence type="ECO:0000259" key="1">
    <source>
        <dbReference type="Pfam" id="PF18962"/>
    </source>
</evidence>
<dbReference type="InterPro" id="IPR026444">
    <property type="entry name" value="Secre_tail"/>
</dbReference>
<dbReference type="EMBL" id="CP003345">
    <property type="protein sequence ID" value="AFM03423.1"/>
    <property type="molecule type" value="Genomic_DNA"/>
</dbReference>
<dbReference type="AlphaFoldDB" id="I4AHI8"/>